<comment type="caution">
    <text evidence="2">The sequence shown here is derived from an EMBL/GenBank/DDBJ whole genome shotgun (WGS) entry which is preliminary data.</text>
</comment>
<evidence type="ECO:0000313" key="3">
    <source>
        <dbReference type="Proteomes" id="UP000547973"/>
    </source>
</evidence>
<dbReference type="Proteomes" id="UP000547973">
    <property type="component" value="Unassembled WGS sequence"/>
</dbReference>
<evidence type="ECO:0000313" key="2">
    <source>
        <dbReference type="EMBL" id="NYI40324.1"/>
    </source>
</evidence>
<organism evidence="2 3">
    <name type="scientific">Demequina lutea</name>
    <dbReference type="NCBI Taxonomy" id="431489"/>
    <lineage>
        <taxon>Bacteria</taxon>
        <taxon>Bacillati</taxon>
        <taxon>Actinomycetota</taxon>
        <taxon>Actinomycetes</taxon>
        <taxon>Micrococcales</taxon>
        <taxon>Demequinaceae</taxon>
        <taxon>Demequina</taxon>
    </lineage>
</organism>
<dbReference type="GO" id="GO:0016779">
    <property type="term" value="F:nucleotidyltransferase activity"/>
    <property type="evidence" value="ECO:0007669"/>
    <property type="project" value="InterPro"/>
</dbReference>
<proteinExistence type="predicted"/>
<dbReference type="AlphaFoldDB" id="A0A7Y9Z7S2"/>
<protein>
    <recommendedName>
        <fullName evidence="1">Polymerase nucleotidyl transferase domain-containing protein</fullName>
    </recommendedName>
</protein>
<gene>
    <name evidence="2" type="ORF">BKA03_000443</name>
</gene>
<dbReference type="EMBL" id="JACBZO010000001">
    <property type="protein sequence ID" value="NYI40324.1"/>
    <property type="molecule type" value="Genomic_DNA"/>
</dbReference>
<keyword evidence="3" id="KW-1185">Reference proteome</keyword>
<reference evidence="2 3" key="1">
    <citation type="submission" date="2020-07" db="EMBL/GenBank/DDBJ databases">
        <title>Sequencing the genomes of 1000 actinobacteria strains.</title>
        <authorList>
            <person name="Klenk H.-P."/>
        </authorList>
    </citation>
    <scope>NUCLEOTIDE SEQUENCE [LARGE SCALE GENOMIC DNA]</scope>
    <source>
        <strain evidence="2 3">DSM 19970</strain>
    </source>
</reference>
<dbReference type="RefSeq" id="WP_179397654.1">
    <property type="nucleotide sequence ID" value="NZ_JACBZO010000001.1"/>
</dbReference>
<dbReference type="InterPro" id="IPR043519">
    <property type="entry name" value="NT_sf"/>
</dbReference>
<sequence length="198" mass="22004">MTPTLEGEILPVLARVESSLTVGQIRSLLPHRSDEGIRKALHRLSAQGIVNSEHVGDVVGHRLNRRHLAAPHVVAIARLRDTLIERMQESLKVWPTPPRWAALFGSAARGEMRVDSDIDLFMVDPGVDAELWEMWTSAFAADVSAWTGNDLRILSLTEEEVRLGAAKRDPIIESLLADALVVSGPTDWLRRTVRSARR</sequence>
<dbReference type="InterPro" id="IPR002934">
    <property type="entry name" value="Polymerase_NTP_transf_dom"/>
</dbReference>
<dbReference type="SUPFAM" id="SSF81301">
    <property type="entry name" value="Nucleotidyltransferase"/>
    <property type="match status" value="1"/>
</dbReference>
<name>A0A7Y9Z7S2_9MICO</name>
<dbReference type="Pfam" id="PF01909">
    <property type="entry name" value="NTP_transf_2"/>
    <property type="match status" value="1"/>
</dbReference>
<evidence type="ECO:0000259" key="1">
    <source>
        <dbReference type="Pfam" id="PF01909"/>
    </source>
</evidence>
<accession>A0A7Y9Z7S2</accession>
<dbReference type="CDD" id="cd05403">
    <property type="entry name" value="NT_KNTase_like"/>
    <property type="match status" value="1"/>
</dbReference>
<feature type="domain" description="Polymerase nucleotidyl transferase" evidence="1">
    <location>
        <begin position="101"/>
        <end position="127"/>
    </location>
</feature>
<dbReference type="Gene3D" id="3.30.460.10">
    <property type="entry name" value="Beta Polymerase, domain 2"/>
    <property type="match status" value="1"/>
</dbReference>